<dbReference type="Gene3D" id="3.30.43.10">
    <property type="entry name" value="Uridine Diphospho-n-acetylenolpyruvylglucosamine Reductase, domain 2"/>
    <property type="match status" value="1"/>
</dbReference>
<evidence type="ECO:0000256" key="3">
    <source>
        <dbReference type="ARBA" id="ARBA00022630"/>
    </source>
</evidence>
<reference evidence="8" key="1">
    <citation type="submission" date="2019-11" db="EMBL/GenBank/DDBJ databases">
        <title>Genomic insights into an expanded diversity of filamentous marine cyanobacteria reveals the extraordinary biosynthetic potential of Moorea and Okeania.</title>
        <authorList>
            <person name="Ferreira Leao T."/>
            <person name="Wang M."/>
            <person name="Moss N."/>
            <person name="Da Silva R."/>
            <person name="Sanders J."/>
            <person name="Nurk S."/>
            <person name="Gurevich A."/>
            <person name="Humphrey G."/>
            <person name="Reher R."/>
            <person name="Zhu Q."/>
            <person name="Belda-Ferre P."/>
            <person name="Glukhov E."/>
            <person name="Rex R."/>
            <person name="Dorrestein P.C."/>
            <person name="Knight R."/>
            <person name="Pevzner P."/>
            <person name="Gerwick W.H."/>
            <person name="Gerwick L."/>
        </authorList>
    </citation>
    <scope>NUCLEOTIDE SEQUENCE</scope>
    <source>
        <strain evidence="8">SIO1C4</strain>
    </source>
</reference>
<dbReference type="InterPro" id="IPR036318">
    <property type="entry name" value="FAD-bd_PCMH-like_sf"/>
</dbReference>
<dbReference type="Pfam" id="PF01565">
    <property type="entry name" value="FAD_binding_4"/>
    <property type="match status" value="1"/>
</dbReference>
<dbReference type="SUPFAM" id="SSF56176">
    <property type="entry name" value="FAD-binding/transporter-associated domain-like"/>
    <property type="match status" value="1"/>
</dbReference>
<keyword evidence="5" id="KW-0560">Oxidoreductase</keyword>
<keyword evidence="3" id="KW-0285">Flavoprotein</keyword>
<dbReference type="PROSITE" id="PS51387">
    <property type="entry name" value="FAD_PCMH"/>
    <property type="match status" value="1"/>
</dbReference>
<feature type="region of interest" description="Disordered" evidence="6">
    <location>
        <begin position="532"/>
        <end position="555"/>
    </location>
</feature>
<comment type="caution">
    <text evidence="8">The sequence shown here is derived from an EMBL/GenBank/DDBJ whole genome shotgun (WGS) entry which is preliminary data.</text>
</comment>
<name>A0A6B3N5I8_9CYAN</name>
<comment type="similarity">
    <text evidence="2">Belongs to the oxygen-dependent FAD-linked oxidoreductase family.</text>
</comment>
<dbReference type="AlphaFoldDB" id="A0A6B3N5I8"/>
<dbReference type="InterPro" id="IPR016169">
    <property type="entry name" value="FAD-bd_PCMH_sub2"/>
</dbReference>
<evidence type="ECO:0000256" key="6">
    <source>
        <dbReference type="SAM" id="MobiDB-lite"/>
    </source>
</evidence>
<evidence type="ECO:0000256" key="4">
    <source>
        <dbReference type="ARBA" id="ARBA00022827"/>
    </source>
</evidence>
<organism evidence="8">
    <name type="scientific">Symploca sp. SIO1C4</name>
    <dbReference type="NCBI Taxonomy" id="2607765"/>
    <lineage>
        <taxon>Bacteria</taxon>
        <taxon>Bacillati</taxon>
        <taxon>Cyanobacteriota</taxon>
        <taxon>Cyanophyceae</taxon>
        <taxon>Coleofasciculales</taxon>
        <taxon>Coleofasciculaceae</taxon>
        <taxon>Symploca</taxon>
    </lineage>
</organism>
<dbReference type="GO" id="GO:0016491">
    <property type="term" value="F:oxidoreductase activity"/>
    <property type="evidence" value="ECO:0007669"/>
    <property type="project" value="UniProtKB-KW"/>
</dbReference>
<dbReference type="InterPro" id="IPR012951">
    <property type="entry name" value="BBE"/>
</dbReference>
<sequence>MTNKKYMLFFKPLCRKFESWVFKIRLILKGIKGEVVCPGDCKYTKWSRIKNTRFKYKPLCIVKCKTADDVKKVIKLCVLKNKAFRVRSGGHQHEGMCSADNVVVIDLSGMNNINICGHTAWIEPGAALKDVYEKLEKSNYTIPGGGCMTVCIGGLVQGGGWGMQAREGGLTCDVLEEVELVDANSNLLTVNKDHYEDLFWAIKGSGGGNFGVITKYKFKLMDKSTVTLISIRYPMEFESNNQQGLKDDMILKLAYYLENLQCFNNKFTSFARITPYDQWSDLPRPTLWMEFQYLGCKQDAERDLKWFTESLPGLSIIDYRLQVSIYEGFLLLNGVIPERLLSTNDTQEIPNLLSFSLQPLSPIGLQQLTLWNGSTQYIPKTTCGCQGLPHKVSSAFPKENVCIRQMAEVIVNYVFYNKPFSKAATYLSIHSLGGNVREQLSPNSSFFYRDKEFLFQFQTWWEEVEDPNTTCYLNWIKNFREVLKDNNFIEGGFINFVDNSLQLEDYYGENFIKLKNIKYEYDPCNIFNFEMSIPPEPPEPPERKVPWLGEAKEKE</sequence>
<accession>A0A6B3N5I8</accession>
<dbReference type="Gene3D" id="3.30.465.10">
    <property type="match status" value="1"/>
</dbReference>
<evidence type="ECO:0000256" key="5">
    <source>
        <dbReference type="ARBA" id="ARBA00023002"/>
    </source>
</evidence>
<evidence type="ECO:0000256" key="2">
    <source>
        <dbReference type="ARBA" id="ARBA00005466"/>
    </source>
</evidence>
<dbReference type="Gene3D" id="3.40.462.20">
    <property type="match status" value="1"/>
</dbReference>
<dbReference type="Pfam" id="PF08031">
    <property type="entry name" value="BBE"/>
    <property type="match status" value="1"/>
</dbReference>
<evidence type="ECO:0000313" key="8">
    <source>
        <dbReference type="EMBL" id="NER26827.1"/>
    </source>
</evidence>
<dbReference type="EMBL" id="JAAHFQ010000052">
    <property type="protein sequence ID" value="NER26827.1"/>
    <property type="molecule type" value="Genomic_DNA"/>
</dbReference>
<proteinExistence type="inferred from homology"/>
<feature type="domain" description="FAD-binding PCMH-type" evidence="7">
    <location>
        <begin position="54"/>
        <end position="223"/>
    </location>
</feature>
<feature type="compositionally biased region" description="Basic and acidic residues" evidence="6">
    <location>
        <begin position="540"/>
        <end position="555"/>
    </location>
</feature>
<dbReference type="InterPro" id="IPR050416">
    <property type="entry name" value="FAD-linked_Oxidoreductase"/>
</dbReference>
<evidence type="ECO:0000259" key="7">
    <source>
        <dbReference type="PROSITE" id="PS51387"/>
    </source>
</evidence>
<dbReference type="PANTHER" id="PTHR42973:SF39">
    <property type="entry name" value="FAD-BINDING PCMH-TYPE DOMAIN-CONTAINING PROTEIN"/>
    <property type="match status" value="1"/>
</dbReference>
<dbReference type="InterPro" id="IPR016166">
    <property type="entry name" value="FAD-bd_PCMH"/>
</dbReference>
<protein>
    <submittedName>
        <fullName evidence="8">FAD-binding oxidoreductase</fullName>
    </submittedName>
</protein>
<comment type="cofactor">
    <cofactor evidence="1">
        <name>FAD</name>
        <dbReference type="ChEBI" id="CHEBI:57692"/>
    </cofactor>
</comment>
<dbReference type="PANTHER" id="PTHR42973">
    <property type="entry name" value="BINDING OXIDOREDUCTASE, PUTATIVE (AFU_ORTHOLOGUE AFUA_1G17690)-RELATED"/>
    <property type="match status" value="1"/>
</dbReference>
<dbReference type="GO" id="GO:0071949">
    <property type="term" value="F:FAD binding"/>
    <property type="evidence" value="ECO:0007669"/>
    <property type="project" value="InterPro"/>
</dbReference>
<evidence type="ECO:0000256" key="1">
    <source>
        <dbReference type="ARBA" id="ARBA00001974"/>
    </source>
</evidence>
<keyword evidence="4" id="KW-0274">FAD</keyword>
<gene>
    <name evidence="8" type="ORF">F6J89_04150</name>
</gene>
<dbReference type="InterPro" id="IPR016167">
    <property type="entry name" value="FAD-bd_PCMH_sub1"/>
</dbReference>
<dbReference type="InterPro" id="IPR006094">
    <property type="entry name" value="Oxid_FAD_bind_N"/>
</dbReference>